<dbReference type="PANTHER" id="PTHR31778">
    <property type="entry name" value="BUD SITE SELECTION PROTEIN RAX2"/>
    <property type="match status" value="1"/>
</dbReference>
<feature type="chain" id="PRO_5047358523" evidence="1">
    <location>
        <begin position="27"/>
        <end position="785"/>
    </location>
</feature>
<evidence type="ECO:0000256" key="1">
    <source>
        <dbReference type="SAM" id="SignalP"/>
    </source>
</evidence>
<evidence type="ECO:0000313" key="3">
    <source>
        <dbReference type="Proteomes" id="UP001500556"/>
    </source>
</evidence>
<evidence type="ECO:0000313" key="2">
    <source>
        <dbReference type="EMBL" id="GAA4727218.1"/>
    </source>
</evidence>
<keyword evidence="1" id="KW-0732">Signal</keyword>
<dbReference type="SUPFAM" id="SSF50969">
    <property type="entry name" value="YVTN repeat-like/Quinoprotein amine dehydrogenase"/>
    <property type="match status" value="1"/>
</dbReference>
<dbReference type="SUPFAM" id="SSF82171">
    <property type="entry name" value="DPP6 N-terminal domain-like"/>
    <property type="match status" value="1"/>
</dbReference>
<proteinExistence type="predicted"/>
<dbReference type="InterPro" id="IPR011044">
    <property type="entry name" value="Quino_amine_DH_bsu"/>
</dbReference>
<dbReference type="SUPFAM" id="SSF101898">
    <property type="entry name" value="NHL repeat"/>
    <property type="match status" value="1"/>
</dbReference>
<reference evidence="3" key="1">
    <citation type="journal article" date="2019" name="Int. J. Syst. Evol. Microbiol.">
        <title>The Global Catalogue of Microorganisms (GCM) 10K type strain sequencing project: providing services to taxonomists for standard genome sequencing and annotation.</title>
        <authorList>
            <consortium name="The Broad Institute Genomics Platform"/>
            <consortium name="The Broad Institute Genome Sequencing Center for Infectious Disease"/>
            <person name="Wu L."/>
            <person name="Ma J."/>
        </authorList>
    </citation>
    <scope>NUCLEOTIDE SEQUENCE [LARGE SCALE GENOMIC DNA]</scope>
    <source>
        <strain evidence="3">JCM 18961</strain>
    </source>
</reference>
<dbReference type="RefSeq" id="WP_345504071.1">
    <property type="nucleotide sequence ID" value="NZ_BAABLO010000011.1"/>
</dbReference>
<dbReference type="PANTHER" id="PTHR31778:SF2">
    <property type="entry name" value="BUD SITE SELECTION PROTEIN RAX2"/>
    <property type="match status" value="1"/>
</dbReference>
<dbReference type="Pfam" id="PF17164">
    <property type="entry name" value="DUF5122"/>
    <property type="match status" value="1"/>
</dbReference>
<protein>
    <submittedName>
        <fullName evidence="2">Uncharacterized protein</fullName>
    </submittedName>
</protein>
<sequence length="785" mass="78928">MKKHQLVVGLAVSALTLVGAVAPATASSPAAVTALAASAPPSLTYTPAPGWWSTNGRVNDIKVVGGRAYLAGGFDYIGPTTGHGVAVSRADGTAVAAFPKIDGIVRAVVQDGQGGWYLGGDFAKVGFRLRGNVAHVLADGTVDATFGPKVQGGTVNALTLTPTGLVLGGTFTGIDSVAATRLAKVDAVSGARISWNASANSTVRALASADGKVYVGGDFTTLSGSTRSRLGRVSEATGAIDTTFVGSAGGVVRTLAVDPANARLVAGGDFTTAAGGGASTTRLRVAAYALSNGALSTFTANANASVQALAVGPTGQLYLGGLFTTVGTTARGWLAEVSPAGVVGPLDGAFTECNAPHTTKYAHGMVPCTPEVSALTVDAGVLYVGGRFGRSGGQPRHDAAAFSLATGALTAWNPVASDRPLAISAGAASGPVFVGGELVSVNGLVRKGIAALDAQTGAGISSFNADANEFVEAMVPSTDGSRLYLAGQFTTVQGQARPSVASIITATGLLDPAFHPSFNKGALTLAYAQGSLWVGGKFTKVSSVARARAVKLNAATGAVDTAWVANTSGPAGALRANGMVQGMEVSLDGSTVFMGGPFTTVNGTTVPGGLAVVSGTTGALGPKQLGGVQGCGSVGPWINRLYLSADGQRLYGGDVCPDYIYQWDAVNLSSATNPTGLNWRNLCNGGMQGRFEVNGHFYYGTHGGDRGNGGRCQAYPGGPNVAQQRYFVFDSATGTLQPDAPDFDTAMGVWSFAATDAGLLVGGDFTYAGARSNVQQGLAFFPGTP</sequence>
<accession>A0ABP8YFI7</accession>
<dbReference type="InterPro" id="IPR013431">
    <property type="entry name" value="Delta_60_rpt"/>
</dbReference>
<keyword evidence="3" id="KW-1185">Reference proteome</keyword>
<dbReference type="Proteomes" id="UP001500556">
    <property type="component" value="Unassembled WGS sequence"/>
</dbReference>
<comment type="caution">
    <text evidence="2">The sequence shown here is derived from an EMBL/GenBank/DDBJ whole genome shotgun (WGS) entry which is preliminary data.</text>
</comment>
<feature type="signal peptide" evidence="1">
    <location>
        <begin position="1"/>
        <end position="26"/>
    </location>
</feature>
<gene>
    <name evidence="2" type="ORF">GCM10025782_27220</name>
</gene>
<dbReference type="Gene3D" id="2.80.10.50">
    <property type="match status" value="1"/>
</dbReference>
<organism evidence="2 3">
    <name type="scientific">Pedococcus ginsenosidimutans</name>
    <dbReference type="NCBI Taxonomy" id="490570"/>
    <lineage>
        <taxon>Bacteria</taxon>
        <taxon>Bacillati</taxon>
        <taxon>Actinomycetota</taxon>
        <taxon>Actinomycetes</taxon>
        <taxon>Micrococcales</taxon>
        <taxon>Intrasporangiaceae</taxon>
        <taxon>Pedococcus</taxon>
    </lineage>
</organism>
<name>A0ABP8YFI7_9MICO</name>
<dbReference type="EMBL" id="BAABLO010000011">
    <property type="protein sequence ID" value="GAA4727218.1"/>
    <property type="molecule type" value="Genomic_DNA"/>
</dbReference>